<reference evidence="1" key="1">
    <citation type="journal article" date="2020" name="New Phytol.">
        <title>Comparative genomics reveals dynamic genome evolution in host specialist ectomycorrhizal fungi.</title>
        <authorList>
            <person name="Lofgren L.A."/>
            <person name="Nguyen N.H."/>
            <person name="Vilgalys R."/>
            <person name="Ruytinx J."/>
            <person name="Liao H.L."/>
            <person name="Branco S."/>
            <person name="Kuo A."/>
            <person name="LaButti K."/>
            <person name="Lipzen A."/>
            <person name="Andreopoulos W."/>
            <person name="Pangilinan J."/>
            <person name="Riley R."/>
            <person name="Hundley H."/>
            <person name="Na H."/>
            <person name="Barry K."/>
            <person name="Grigoriev I.V."/>
            <person name="Stajich J.E."/>
            <person name="Kennedy P.G."/>
        </authorList>
    </citation>
    <scope>NUCLEOTIDE SEQUENCE</scope>
    <source>
        <strain evidence="1">FC423</strain>
    </source>
</reference>
<evidence type="ECO:0000313" key="1">
    <source>
        <dbReference type="EMBL" id="KAG2111908.1"/>
    </source>
</evidence>
<dbReference type="RefSeq" id="XP_041294965.1">
    <property type="nucleotide sequence ID" value="XM_041441252.1"/>
</dbReference>
<dbReference type="EMBL" id="JABBWM010000016">
    <property type="protein sequence ID" value="KAG2111908.1"/>
    <property type="molecule type" value="Genomic_DNA"/>
</dbReference>
<dbReference type="OrthoDB" id="3239511at2759"/>
<proteinExistence type="predicted"/>
<organism evidence="1 2">
    <name type="scientific">Suillus discolor</name>
    <dbReference type="NCBI Taxonomy" id="1912936"/>
    <lineage>
        <taxon>Eukaryota</taxon>
        <taxon>Fungi</taxon>
        <taxon>Dikarya</taxon>
        <taxon>Basidiomycota</taxon>
        <taxon>Agaricomycotina</taxon>
        <taxon>Agaricomycetes</taxon>
        <taxon>Agaricomycetidae</taxon>
        <taxon>Boletales</taxon>
        <taxon>Suillineae</taxon>
        <taxon>Suillaceae</taxon>
        <taxon>Suillus</taxon>
    </lineage>
</organism>
<dbReference type="Proteomes" id="UP000823399">
    <property type="component" value="Unassembled WGS sequence"/>
</dbReference>
<sequence length="122" mass="13965">MLTISVEWQHHAESAHIQDDIGFDFGDQMIDVPILEEPELTDAFPTFNHDDIKVEYHPNSGIMTSIHRFNTFECHPATTSIPPPDGHPWHPLKSCLEFKIAKIILEVGLNNKQTDRLIKLCH</sequence>
<comment type="caution">
    <text evidence="1">The sequence shown here is derived from an EMBL/GenBank/DDBJ whole genome shotgun (WGS) entry which is preliminary data.</text>
</comment>
<protein>
    <submittedName>
        <fullName evidence="1">Uncharacterized protein</fullName>
    </submittedName>
</protein>
<name>A0A9P7FAA0_9AGAM</name>
<accession>A0A9P7FAA0</accession>
<evidence type="ECO:0000313" key="2">
    <source>
        <dbReference type="Proteomes" id="UP000823399"/>
    </source>
</evidence>
<gene>
    <name evidence="1" type="ORF">F5147DRAFT_771481</name>
</gene>
<dbReference type="AlphaFoldDB" id="A0A9P7FAA0"/>
<dbReference type="GeneID" id="64703511"/>
<keyword evidence="2" id="KW-1185">Reference proteome</keyword>